<keyword evidence="3 4" id="KW-0456">Lyase</keyword>
<organism evidence="6 7">
    <name type="scientific">Parafilimonas terrae</name>
    <dbReference type="NCBI Taxonomy" id="1465490"/>
    <lineage>
        <taxon>Bacteria</taxon>
        <taxon>Pseudomonadati</taxon>
        <taxon>Bacteroidota</taxon>
        <taxon>Chitinophagia</taxon>
        <taxon>Chitinophagales</taxon>
        <taxon>Chitinophagaceae</taxon>
        <taxon>Parafilimonas</taxon>
    </lineage>
</organism>
<dbReference type="HAMAP" id="MF_00995">
    <property type="entry name" value="MqnA"/>
    <property type="match status" value="1"/>
</dbReference>
<dbReference type="Gene3D" id="3.40.190.10">
    <property type="entry name" value="Periplasmic binding protein-like II"/>
    <property type="match status" value="2"/>
</dbReference>
<dbReference type="Pfam" id="PF02621">
    <property type="entry name" value="VitK2_biosynth"/>
    <property type="match status" value="1"/>
</dbReference>
<dbReference type="CDD" id="cd13634">
    <property type="entry name" value="PBP2_Sco4506"/>
    <property type="match status" value="1"/>
</dbReference>
<protein>
    <recommendedName>
        <fullName evidence="4">Chorismate dehydratase</fullName>
        <ecNumber evidence="4">4.2.1.151</ecNumber>
    </recommendedName>
    <alternativeName>
        <fullName evidence="4">Menaquinone biosynthetic enzyme MqnA</fullName>
    </alternativeName>
</protein>
<sequence>MKKIKVGAVSYLNTKPLLFGVEHSAGLMQQIELIKEYPSKIARQLVDGDIDVGLVPVAIIPQLKEYHIVSDYCIGAEGNVASVCLFSDVEIDKVEKVLLDYQSRTSVNLFKVLLKNHWKKNIVMEDAQKDFSEDIKGTTAGVLIGDRALKQRKKSKFIYDLSGEWIAMTGLPFVFAAWIANKELPADFLKLFNEKNAEGINNIDAVLQNVSCDFYDMHTYYTQNISYKVSEEKLKGMHLFLELLQKL</sequence>
<dbReference type="RefSeq" id="WP_090657793.1">
    <property type="nucleotide sequence ID" value="NZ_FOXQ01000005.1"/>
</dbReference>
<dbReference type="UniPathway" id="UPA00079"/>
<dbReference type="GO" id="GO:0016836">
    <property type="term" value="F:hydro-lyase activity"/>
    <property type="evidence" value="ECO:0007669"/>
    <property type="project" value="UniProtKB-UniRule"/>
</dbReference>
<comment type="pathway">
    <text evidence="1 4">Quinol/quinone metabolism; menaquinone biosynthesis.</text>
</comment>
<dbReference type="GO" id="GO:0009234">
    <property type="term" value="P:menaquinone biosynthetic process"/>
    <property type="evidence" value="ECO:0007669"/>
    <property type="project" value="UniProtKB-UniRule"/>
</dbReference>
<accession>A0A1I5VL42</accession>
<reference evidence="6 7" key="1">
    <citation type="submission" date="2016-10" db="EMBL/GenBank/DDBJ databases">
        <authorList>
            <person name="de Groot N.N."/>
        </authorList>
    </citation>
    <scope>NUCLEOTIDE SEQUENCE [LARGE SCALE GENOMIC DNA]</scope>
    <source>
        <strain evidence="6 7">DSM 28286</strain>
    </source>
</reference>
<name>A0A1I5VL42_9BACT</name>
<dbReference type="PANTHER" id="PTHR37690:SF1">
    <property type="entry name" value="CHORISMATE DEHYDRATASE"/>
    <property type="match status" value="1"/>
</dbReference>
<keyword evidence="5" id="KW-0472">Membrane</keyword>
<evidence type="ECO:0000256" key="2">
    <source>
        <dbReference type="ARBA" id="ARBA00022428"/>
    </source>
</evidence>
<keyword evidence="5" id="KW-0812">Transmembrane</keyword>
<evidence type="ECO:0000256" key="1">
    <source>
        <dbReference type="ARBA" id="ARBA00004863"/>
    </source>
</evidence>
<comment type="catalytic activity">
    <reaction evidence="4">
        <text>chorismate = 3-[(1-carboxyvinyl)-oxy]benzoate + H2O</text>
        <dbReference type="Rhea" id="RHEA:40051"/>
        <dbReference type="ChEBI" id="CHEBI:15377"/>
        <dbReference type="ChEBI" id="CHEBI:29748"/>
        <dbReference type="ChEBI" id="CHEBI:76981"/>
        <dbReference type="EC" id="4.2.1.151"/>
    </reaction>
</comment>
<dbReference type="Proteomes" id="UP000199031">
    <property type="component" value="Unassembled WGS sequence"/>
</dbReference>
<evidence type="ECO:0000256" key="4">
    <source>
        <dbReference type="HAMAP-Rule" id="MF_00995"/>
    </source>
</evidence>
<proteinExistence type="inferred from homology"/>
<feature type="transmembrane region" description="Helical" evidence="5">
    <location>
        <begin position="157"/>
        <end position="180"/>
    </location>
</feature>
<dbReference type="STRING" id="1465490.SAMN05444277_10555"/>
<keyword evidence="7" id="KW-1185">Reference proteome</keyword>
<keyword evidence="2 4" id="KW-0474">Menaquinone biosynthesis</keyword>
<keyword evidence="5" id="KW-1133">Transmembrane helix</keyword>
<dbReference type="PANTHER" id="PTHR37690">
    <property type="entry name" value="CHORISMATE DEHYDRATASE"/>
    <property type="match status" value="1"/>
</dbReference>
<gene>
    <name evidence="4" type="primary">mqnA</name>
    <name evidence="6" type="ORF">SAMN05444277_10555</name>
</gene>
<comment type="function">
    <text evidence="4">Catalyzes the dehydration of chorismate into 3-[(1-carboxyvinyl)oxy]benzoate, a step in the biosynthesis of menaquinone (MK, vitamin K2).</text>
</comment>
<dbReference type="AlphaFoldDB" id="A0A1I5VL42"/>
<dbReference type="EMBL" id="FOXQ01000005">
    <property type="protein sequence ID" value="SFQ08199.1"/>
    <property type="molecule type" value="Genomic_DNA"/>
</dbReference>
<evidence type="ECO:0000313" key="6">
    <source>
        <dbReference type="EMBL" id="SFQ08199.1"/>
    </source>
</evidence>
<comment type="similarity">
    <text evidence="4">Belongs to the MqnA/MqnD family. MqnA subfamily.</text>
</comment>
<dbReference type="InterPro" id="IPR003773">
    <property type="entry name" value="Menaquinone_biosynth"/>
</dbReference>
<dbReference type="InterPro" id="IPR030868">
    <property type="entry name" value="MqnA"/>
</dbReference>
<evidence type="ECO:0000256" key="5">
    <source>
        <dbReference type="SAM" id="Phobius"/>
    </source>
</evidence>
<dbReference type="EC" id="4.2.1.151" evidence="4"/>
<evidence type="ECO:0000256" key="3">
    <source>
        <dbReference type="ARBA" id="ARBA00023239"/>
    </source>
</evidence>
<evidence type="ECO:0000313" key="7">
    <source>
        <dbReference type="Proteomes" id="UP000199031"/>
    </source>
</evidence>
<dbReference type="SUPFAM" id="SSF53850">
    <property type="entry name" value="Periplasmic binding protein-like II"/>
    <property type="match status" value="1"/>
</dbReference>
<dbReference type="OrthoDB" id="9810112at2"/>